<dbReference type="EMBL" id="JBIASD010000023">
    <property type="protein sequence ID" value="MFF3669601.1"/>
    <property type="molecule type" value="Genomic_DNA"/>
</dbReference>
<protein>
    <submittedName>
        <fullName evidence="2">Uncharacterized protein</fullName>
    </submittedName>
</protein>
<feature type="region of interest" description="Disordered" evidence="1">
    <location>
        <begin position="1"/>
        <end position="62"/>
    </location>
</feature>
<organism evidence="2 3">
    <name type="scientific">Microtetraspora malaysiensis</name>
    <dbReference type="NCBI Taxonomy" id="161358"/>
    <lineage>
        <taxon>Bacteria</taxon>
        <taxon>Bacillati</taxon>
        <taxon>Actinomycetota</taxon>
        <taxon>Actinomycetes</taxon>
        <taxon>Streptosporangiales</taxon>
        <taxon>Streptosporangiaceae</taxon>
        <taxon>Microtetraspora</taxon>
    </lineage>
</organism>
<dbReference type="RefSeq" id="WP_387415830.1">
    <property type="nucleotide sequence ID" value="NZ_JBIASD010000023.1"/>
</dbReference>
<evidence type="ECO:0000256" key="1">
    <source>
        <dbReference type="SAM" id="MobiDB-lite"/>
    </source>
</evidence>
<comment type="caution">
    <text evidence="2">The sequence shown here is derived from an EMBL/GenBank/DDBJ whole genome shotgun (WGS) entry which is preliminary data.</text>
</comment>
<dbReference type="Proteomes" id="UP001602013">
    <property type="component" value="Unassembled WGS sequence"/>
</dbReference>
<gene>
    <name evidence="2" type="ORF">ACFYXI_28835</name>
</gene>
<evidence type="ECO:0000313" key="2">
    <source>
        <dbReference type="EMBL" id="MFF3669601.1"/>
    </source>
</evidence>
<reference evidence="2 3" key="1">
    <citation type="submission" date="2024-10" db="EMBL/GenBank/DDBJ databases">
        <title>The Natural Products Discovery Center: Release of the First 8490 Sequenced Strains for Exploring Actinobacteria Biosynthetic Diversity.</title>
        <authorList>
            <person name="Kalkreuter E."/>
            <person name="Kautsar S.A."/>
            <person name="Yang D."/>
            <person name="Bader C.D."/>
            <person name="Teijaro C.N."/>
            <person name="Fluegel L."/>
            <person name="Davis C.M."/>
            <person name="Simpson J.R."/>
            <person name="Lauterbach L."/>
            <person name="Steele A.D."/>
            <person name="Gui C."/>
            <person name="Meng S."/>
            <person name="Li G."/>
            <person name="Viehrig K."/>
            <person name="Ye F."/>
            <person name="Su P."/>
            <person name="Kiefer A.F."/>
            <person name="Nichols A."/>
            <person name="Cepeda A.J."/>
            <person name="Yan W."/>
            <person name="Fan B."/>
            <person name="Jiang Y."/>
            <person name="Adhikari A."/>
            <person name="Zheng C.-J."/>
            <person name="Schuster L."/>
            <person name="Cowan T.M."/>
            <person name="Smanski M.J."/>
            <person name="Chevrette M.G."/>
            <person name="De Carvalho L.P.S."/>
            <person name="Shen B."/>
        </authorList>
    </citation>
    <scope>NUCLEOTIDE SEQUENCE [LARGE SCALE GENOMIC DNA]</scope>
    <source>
        <strain evidence="2 3">NPDC002173</strain>
    </source>
</reference>
<evidence type="ECO:0000313" key="3">
    <source>
        <dbReference type="Proteomes" id="UP001602013"/>
    </source>
</evidence>
<keyword evidence="3" id="KW-1185">Reference proteome</keyword>
<accession>A0ABW6SX60</accession>
<sequence>MRITPGPAGTFSEPSPLSSSGPARSVPRAGRNGEAGDAGGAPDEPVVVDGAGVPDLVAARAA</sequence>
<feature type="compositionally biased region" description="Polar residues" evidence="1">
    <location>
        <begin position="12"/>
        <end position="22"/>
    </location>
</feature>
<name>A0ABW6SX60_9ACTN</name>
<proteinExistence type="predicted"/>